<dbReference type="EC" id="2.7.1.-" evidence="5"/>
<dbReference type="PANTHER" id="PTHR12684:SF2">
    <property type="entry name" value="TRNA 2'-PHOSPHOTRANSFERASE 1"/>
    <property type="match status" value="1"/>
</dbReference>
<dbReference type="GO" id="GO:0000215">
    <property type="term" value="F:tRNA 2'-phosphotransferase activity"/>
    <property type="evidence" value="ECO:0007669"/>
    <property type="project" value="TreeGrafter"/>
</dbReference>
<dbReference type="AlphaFoldDB" id="A0A7W6H5Z3"/>
<evidence type="ECO:0000256" key="1">
    <source>
        <dbReference type="ARBA" id="ARBA00009836"/>
    </source>
</evidence>
<dbReference type="Pfam" id="PF01885">
    <property type="entry name" value="PTS_2-RNA"/>
    <property type="match status" value="1"/>
</dbReference>
<sequence length="183" mass="20050">MANDTDVSKFMSLVLRHAPHEAGLALDEAGWADFRVLCSAIETRFGVSENDVRRIVDENQKKRFVVLGEKVRAAQGHSVAVDIGLQASRPPALLFHGTKASNRAAIMAEGLSKRRRHHVHLSIDRETAEQVAARRAGESLILEVDARAMQAAGAEFFLSENGVWLTDAVPPKFLTSSSEPDRP</sequence>
<accession>A0A7W6H5Z3</accession>
<dbReference type="InterPro" id="IPR042080">
    <property type="entry name" value="RNA_2'-PTrans_N"/>
</dbReference>
<dbReference type="GO" id="GO:0003950">
    <property type="term" value="F:NAD+ poly-ADP-ribosyltransferase activity"/>
    <property type="evidence" value="ECO:0007669"/>
    <property type="project" value="InterPro"/>
</dbReference>
<reference evidence="6 7" key="1">
    <citation type="submission" date="2020-08" db="EMBL/GenBank/DDBJ databases">
        <title>Genomic Encyclopedia of Type Strains, Phase IV (KMG-IV): sequencing the most valuable type-strain genomes for metagenomic binning, comparative biology and taxonomic classification.</title>
        <authorList>
            <person name="Goeker M."/>
        </authorList>
    </citation>
    <scope>NUCLEOTIDE SEQUENCE [LARGE SCALE GENOMIC DNA]</scope>
    <source>
        <strain evidence="6 7">DSM 102238</strain>
    </source>
</reference>
<dbReference type="RefSeq" id="WP_183200739.1">
    <property type="nucleotide sequence ID" value="NZ_JACIEK010000008.1"/>
</dbReference>
<dbReference type="Gene3D" id="3.20.170.30">
    <property type="match status" value="1"/>
</dbReference>
<dbReference type="InterPro" id="IPR022928">
    <property type="entry name" value="RNA_2'-PTrans_KptA"/>
</dbReference>
<dbReference type="Gene3D" id="1.10.10.970">
    <property type="entry name" value="RNA 2'-phosphotransferase, Tpt1/KptA family, N-terminal domain"/>
    <property type="match status" value="1"/>
</dbReference>
<proteinExistence type="inferred from homology"/>
<dbReference type="PANTHER" id="PTHR12684">
    <property type="entry name" value="PUTATIVE PHOSPHOTRANSFERASE"/>
    <property type="match status" value="1"/>
</dbReference>
<keyword evidence="2 5" id="KW-0808">Transferase</keyword>
<evidence type="ECO:0000256" key="5">
    <source>
        <dbReference type="HAMAP-Rule" id="MF_00299"/>
    </source>
</evidence>
<evidence type="ECO:0000256" key="3">
    <source>
        <dbReference type="ARBA" id="ARBA00023027"/>
    </source>
</evidence>
<organism evidence="6 7">
    <name type="scientific">Aureimonas pseudogalii</name>
    <dbReference type="NCBI Taxonomy" id="1744844"/>
    <lineage>
        <taxon>Bacteria</taxon>
        <taxon>Pseudomonadati</taxon>
        <taxon>Pseudomonadota</taxon>
        <taxon>Alphaproteobacteria</taxon>
        <taxon>Hyphomicrobiales</taxon>
        <taxon>Aurantimonadaceae</taxon>
        <taxon>Aureimonas</taxon>
    </lineage>
</organism>
<keyword evidence="7" id="KW-1185">Reference proteome</keyword>
<comment type="function">
    <text evidence="4 5">Removes the 2'-phosphate from RNA via an intermediate in which the phosphate is ADP-ribosylated by NAD followed by a presumed transesterification to release the RNA and generate ADP-ribose 1''-2''-cyclic phosphate (APPR&gt;P). May function as an ADP-ribosylase.</text>
</comment>
<evidence type="ECO:0000256" key="4">
    <source>
        <dbReference type="ARBA" id="ARBA00025212"/>
    </source>
</evidence>
<gene>
    <name evidence="5" type="primary">kptA</name>
    <name evidence="6" type="ORF">GGR04_003044</name>
</gene>
<dbReference type="HAMAP" id="MF_00299">
    <property type="entry name" value="KptA"/>
    <property type="match status" value="1"/>
</dbReference>
<dbReference type="InterPro" id="IPR042081">
    <property type="entry name" value="RNA_2'-PTrans_C"/>
</dbReference>
<dbReference type="EMBL" id="JACIEK010000008">
    <property type="protein sequence ID" value="MBB3999185.1"/>
    <property type="molecule type" value="Genomic_DNA"/>
</dbReference>
<comment type="similarity">
    <text evidence="1 5">Belongs to the KptA/TPT1 family.</text>
</comment>
<dbReference type="SUPFAM" id="SSF56399">
    <property type="entry name" value="ADP-ribosylation"/>
    <property type="match status" value="1"/>
</dbReference>
<dbReference type="Proteomes" id="UP000542776">
    <property type="component" value="Unassembled WGS sequence"/>
</dbReference>
<keyword evidence="3 5" id="KW-0520">NAD</keyword>
<name>A0A7W6H5Z3_9HYPH</name>
<dbReference type="GO" id="GO:0006388">
    <property type="term" value="P:tRNA splicing, via endonucleolytic cleavage and ligation"/>
    <property type="evidence" value="ECO:0007669"/>
    <property type="project" value="UniProtKB-UniRule"/>
</dbReference>
<evidence type="ECO:0000313" key="7">
    <source>
        <dbReference type="Proteomes" id="UP000542776"/>
    </source>
</evidence>
<dbReference type="InterPro" id="IPR002745">
    <property type="entry name" value="Ptrans_KptA/Tpt1"/>
</dbReference>
<evidence type="ECO:0000256" key="2">
    <source>
        <dbReference type="ARBA" id="ARBA00022679"/>
    </source>
</evidence>
<comment type="caution">
    <text evidence="6">The sequence shown here is derived from an EMBL/GenBank/DDBJ whole genome shotgun (WGS) entry which is preliminary data.</text>
</comment>
<evidence type="ECO:0000313" key="6">
    <source>
        <dbReference type="EMBL" id="MBB3999185.1"/>
    </source>
</evidence>
<protein>
    <recommendedName>
        <fullName evidence="5">Probable RNA 2'-phosphotransferase</fullName>
        <ecNumber evidence="5">2.7.1.-</ecNumber>
    </recommendedName>
</protein>